<feature type="active site" description="Charge relay system" evidence="5">
    <location>
        <position position="341"/>
    </location>
</feature>
<evidence type="ECO:0000259" key="9">
    <source>
        <dbReference type="Pfam" id="PF05922"/>
    </source>
</evidence>
<protein>
    <submittedName>
        <fullName evidence="10">Peptidase inhibitor I9</fullName>
    </submittedName>
</protein>
<organism evidence="10 11">
    <name type="scientific">Actinoalloteichus caeruleus DSM 43889</name>
    <dbReference type="NCBI Taxonomy" id="1120930"/>
    <lineage>
        <taxon>Bacteria</taxon>
        <taxon>Bacillati</taxon>
        <taxon>Actinomycetota</taxon>
        <taxon>Actinomycetes</taxon>
        <taxon>Pseudonocardiales</taxon>
        <taxon>Pseudonocardiaceae</taxon>
        <taxon>Actinoalloteichus</taxon>
        <taxon>Actinoalloteichus cyanogriseus</taxon>
    </lineage>
</organism>
<dbReference type="PANTHER" id="PTHR43806">
    <property type="entry name" value="PEPTIDASE S8"/>
    <property type="match status" value="1"/>
</dbReference>
<dbReference type="InterPro" id="IPR034193">
    <property type="entry name" value="PCSK9_ProteinaseK-like"/>
</dbReference>
<dbReference type="SUPFAM" id="SSF54897">
    <property type="entry name" value="Protease propeptides/inhibitors"/>
    <property type="match status" value="1"/>
</dbReference>
<dbReference type="PRINTS" id="PR00723">
    <property type="entry name" value="SUBTILISIN"/>
</dbReference>
<dbReference type="InterPro" id="IPR050131">
    <property type="entry name" value="Peptidase_S8_subtilisin-like"/>
</dbReference>
<name>A0ABT1JNV7_ACTCY</name>
<dbReference type="InterPro" id="IPR015500">
    <property type="entry name" value="Peptidase_S8_subtilisin-rel"/>
</dbReference>
<dbReference type="InterPro" id="IPR010259">
    <property type="entry name" value="S8pro/Inhibitor_I9"/>
</dbReference>
<dbReference type="InterPro" id="IPR022398">
    <property type="entry name" value="Peptidase_S8_His-AS"/>
</dbReference>
<dbReference type="InterPro" id="IPR000209">
    <property type="entry name" value="Peptidase_S8/S53_dom"/>
</dbReference>
<reference evidence="10 11" key="2">
    <citation type="submission" date="2022-06" db="EMBL/GenBank/DDBJ databases">
        <title>Genomic Encyclopedia of Type Strains, Phase I: the one thousand microbial genomes (KMG-I) project.</title>
        <authorList>
            <person name="Kyrpides N."/>
        </authorList>
    </citation>
    <scope>NUCLEOTIDE SEQUENCE [LARGE SCALE GENOMIC DNA]</scope>
    <source>
        <strain evidence="10 11">DSM 43889</strain>
    </source>
</reference>
<feature type="domain" description="Inhibitor I9" evidence="9">
    <location>
        <begin position="48"/>
        <end position="116"/>
    </location>
</feature>
<dbReference type="Proteomes" id="UP000791080">
    <property type="component" value="Unassembled WGS sequence"/>
</dbReference>
<feature type="signal peptide" evidence="7">
    <location>
        <begin position="1"/>
        <end position="27"/>
    </location>
</feature>
<keyword evidence="3 5" id="KW-0378">Hydrolase</keyword>
<evidence type="ECO:0000256" key="7">
    <source>
        <dbReference type="SAM" id="SignalP"/>
    </source>
</evidence>
<dbReference type="RefSeq" id="WP_026418611.1">
    <property type="nucleotide sequence ID" value="NZ_AUBJ02000001.1"/>
</dbReference>
<dbReference type="PANTHER" id="PTHR43806:SF11">
    <property type="entry name" value="CEREVISIN-RELATED"/>
    <property type="match status" value="1"/>
</dbReference>
<dbReference type="PROSITE" id="PS51892">
    <property type="entry name" value="SUBTILASE"/>
    <property type="match status" value="1"/>
</dbReference>
<dbReference type="PROSITE" id="PS00138">
    <property type="entry name" value="SUBTILASE_SER"/>
    <property type="match status" value="1"/>
</dbReference>
<evidence type="ECO:0000313" key="11">
    <source>
        <dbReference type="Proteomes" id="UP000791080"/>
    </source>
</evidence>
<dbReference type="CDD" id="cd04077">
    <property type="entry name" value="Peptidases_S8_PCSK9_ProteinaseK_like"/>
    <property type="match status" value="1"/>
</dbReference>
<evidence type="ECO:0000259" key="8">
    <source>
        <dbReference type="Pfam" id="PF00082"/>
    </source>
</evidence>
<dbReference type="SUPFAM" id="SSF52743">
    <property type="entry name" value="Subtilisin-like"/>
    <property type="match status" value="1"/>
</dbReference>
<dbReference type="PROSITE" id="PS00136">
    <property type="entry name" value="SUBTILASE_ASP"/>
    <property type="match status" value="1"/>
</dbReference>
<evidence type="ECO:0000256" key="2">
    <source>
        <dbReference type="ARBA" id="ARBA00022670"/>
    </source>
</evidence>
<evidence type="ECO:0000256" key="5">
    <source>
        <dbReference type="PROSITE-ProRule" id="PRU01240"/>
    </source>
</evidence>
<accession>A0ABT1JNV7</accession>
<keyword evidence="4 5" id="KW-0720">Serine protease</keyword>
<feature type="active site" description="Charge relay system" evidence="5">
    <location>
        <position position="189"/>
    </location>
</feature>
<feature type="active site" description="Charge relay system" evidence="5">
    <location>
        <position position="156"/>
    </location>
</feature>
<evidence type="ECO:0000256" key="3">
    <source>
        <dbReference type="ARBA" id="ARBA00022801"/>
    </source>
</evidence>
<gene>
    <name evidence="10" type="ORF">G443_004307</name>
</gene>
<dbReference type="Gene3D" id="3.30.70.80">
    <property type="entry name" value="Peptidase S8 propeptide/proteinase inhibitor I9"/>
    <property type="match status" value="1"/>
</dbReference>
<evidence type="ECO:0000256" key="6">
    <source>
        <dbReference type="RuleBase" id="RU003355"/>
    </source>
</evidence>
<dbReference type="InterPro" id="IPR023828">
    <property type="entry name" value="Peptidase_S8_Ser-AS"/>
</dbReference>
<evidence type="ECO:0000313" key="10">
    <source>
        <dbReference type="EMBL" id="MCP2334037.1"/>
    </source>
</evidence>
<dbReference type="InterPro" id="IPR023827">
    <property type="entry name" value="Peptidase_S8_Asp-AS"/>
</dbReference>
<comment type="caution">
    <text evidence="10">The sequence shown here is derived from an EMBL/GenBank/DDBJ whole genome shotgun (WGS) entry which is preliminary data.</text>
</comment>
<keyword evidence="11" id="KW-1185">Reference proteome</keyword>
<comment type="similarity">
    <text evidence="1 5 6">Belongs to the peptidase S8 family.</text>
</comment>
<dbReference type="EMBL" id="AUBJ02000001">
    <property type="protein sequence ID" value="MCP2334037.1"/>
    <property type="molecule type" value="Genomic_DNA"/>
</dbReference>
<dbReference type="Gene3D" id="3.40.50.200">
    <property type="entry name" value="Peptidase S8/S53 domain"/>
    <property type="match status" value="1"/>
</dbReference>
<dbReference type="PROSITE" id="PS00137">
    <property type="entry name" value="SUBTILASE_HIS"/>
    <property type="match status" value="1"/>
</dbReference>
<reference evidence="10 11" key="1">
    <citation type="submission" date="2013-07" db="EMBL/GenBank/DDBJ databases">
        <authorList>
            <consortium name="DOE Joint Genome Institute"/>
            <person name="Reeve W."/>
            <person name="Huntemann M."/>
            <person name="Han J."/>
            <person name="Chen A."/>
            <person name="Kyrpides N."/>
            <person name="Mavromatis K."/>
            <person name="Markowitz V."/>
            <person name="Palaniappan K."/>
            <person name="Ivanova N."/>
            <person name="Schaumberg A."/>
            <person name="Pati A."/>
            <person name="Liolios K."/>
            <person name="Nordberg H.P."/>
            <person name="Cantor M.N."/>
            <person name="Hua S.X."/>
            <person name="Woyke T."/>
        </authorList>
    </citation>
    <scope>NUCLEOTIDE SEQUENCE [LARGE SCALE GENOMIC DNA]</scope>
    <source>
        <strain evidence="10 11">DSM 43889</strain>
    </source>
</reference>
<dbReference type="InterPro" id="IPR037045">
    <property type="entry name" value="S8pro/Inhibitor_I9_sf"/>
</dbReference>
<keyword evidence="7" id="KW-0732">Signal</keyword>
<feature type="chain" id="PRO_5045759538" evidence="7">
    <location>
        <begin position="28"/>
        <end position="395"/>
    </location>
</feature>
<dbReference type="InterPro" id="IPR036852">
    <property type="entry name" value="Peptidase_S8/S53_dom_sf"/>
</dbReference>
<keyword evidence="2 5" id="KW-0645">Protease</keyword>
<evidence type="ECO:0000256" key="1">
    <source>
        <dbReference type="ARBA" id="ARBA00011073"/>
    </source>
</evidence>
<dbReference type="Pfam" id="PF05922">
    <property type="entry name" value="Inhibitor_I9"/>
    <property type="match status" value="1"/>
</dbReference>
<feature type="domain" description="Peptidase S8/S53" evidence="8">
    <location>
        <begin position="148"/>
        <end position="376"/>
    </location>
</feature>
<dbReference type="Pfam" id="PF00082">
    <property type="entry name" value="Peptidase_S8"/>
    <property type="match status" value="1"/>
</dbReference>
<sequence length="395" mass="40151">MNDSWSRAVAFLGAVALVAALPGTALATEGPRGDVLGTENPDAVPGRYIVVLDDTVSAQDVVGTAGDLAAKFGGSVEMTYRTALRGFAVSLDDAEAPLLAAEPGVALVEQDQRVRLTDVQEGPTWGLDRIDQRELPLDEAYEYQSTAEGVSVYVLDTGINHGHVDFGGRAQLGFDAVDDGQEGEDCNGHGTHVAGTIGGEEYGVAKGVDLYSVRVLGCDGSGTSSGVIAGIDWVTENAETPAVANMSLGSAGATAIDEAVANSVAAGVTYVVAGGNSNTDACGTSPARVEEAVTVGATDAEDGRAYFSNWGECLDLFAPGVDITSAWIDGEDATNTISGTSMASPHVAGAAALLLAESPEATPEEIAAALTDAATPDVVEDPQAGSPNLLLYTGQ</sequence>
<proteinExistence type="inferred from homology"/>
<evidence type="ECO:0000256" key="4">
    <source>
        <dbReference type="ARBA" id="ARBA00022825"/>
    </source>
</evidence>